<keyword evidence="3" id="KW-1185">Reference proteome</keyword>
<dbReference type="PANTHER" id="PTHR42783">
    <property type="entry name" value="GLUTAMATE SYNTHASE [NADPH] SMALL CHAIN"/>
    <property type="match status" value="1"/>
</dbReference>
<dbReference type="PANTHER" id="PTHR42783:SF3">
    <property type="entry name" value="GLUTAMATE SYNTHASE [NADPH] SMALL CHAIN-RELATED"/>
    <property type="match status" value="1"/>
</dbReference>
<dbReference type="Pfam" id="PF13247">
    <property type="entry name" value="Fer4_11"/>
    <property type="match status" value="1"/>
</dbReference>
<accession>A0A848H2N0</accession>
<dbReference type="Gene3D" id="3.40.50.740">
    <property type="match status" value="1"/>
</dbReference>
<dbReference type="AlphaFoldDB" id="A0A848H2N0"/>
<dbReference type="SUPFAM" id="SSF54862">
    <property type="entry name" value="4Fe-4S ferredoxins"/>
    <property type="match status" value="1"/>
</dbReference>
<dbReference type="Gene3D" id="3.30.2070.10">
    <property type="entry name" value="Formate dehydrogenase/DMSO reductase"/>
    <property type="match status" value="1"/>
</dbReference>
<proteinExistence type="predicted"/>
<dbReference type="InterPro" id="IPR017896">
    <property type="entry name" value="4Fe4S_Fe-S-bd"/>
</dbReference>
<dbReference type="SUPFAM" id="SSF50692">
    <property type="entry name" value="ADC-like"/>
    <property type="match status" value="1"/>
</dbReference>
<name>A0A848H2N0_9BURK</name>
<dbReference type="GO" id="GO:0043546">
    <property type="term" value="F:molybdopterin cofactor binding"/>
    <property type="evidence" value="ECO:0007669"/>
    <property type="project" value="InterPro"/>
</dbReference>
<organism evidence="2 3">
    <name type="scientific">Ramlibacter agri</name>
    <dbReference type="NCBI Taxonomy" id="2728837"/>
    <lineage>
        <taxon>Bacteria</taxon>
        <taxon>Pseudomonadati</taxon>
        <taxon>Pseudomonadota</taxon>
        <taxon>Betaproteobacteria</taxon>
        <taxon>Burkholderiales</taxon>
        <taxon>Comamonadaceae</taxon>
        <taxon>Ramlibacter</taxon>
    </lineage>
</organism>
<dbReference type="Gene3D" id="3.40.228.10">
    <property type="entry name" value="Dimethylsulfoxide Reductase, domain 2"/>
    <property type="match status" value="1"/>
</dbReference>
<evidence type="ECO:0000259" key="1">
    <source>
        <dbReference type="PROSITE" id="PS51379"/>
    </source>
</evidence>
<dbReference type="CDD" id="cd10551">
    <property type="entry name" value="PsrB"/>
    <property type="match status" value="1"/>
</dbReference>
<evidence type="ECO:0000313" key="2">
    <source>
        <dbReference type="EMBL" id="NML43962.1"/>
    </source>
</evidence>
<dbReference type="PROSITE" id="PS51379">
    <property type="entry name" value="4FE4S_FER_2"/>
    <property type="match status" value="1"/>
</dbReference>
<protein>
    <submittedName>
        <fullName evidence="2">4Fe-4S dicluster domain-containing protein</fullName>
    </submittedName>
</protein>
<dbReference type="Gene3D" id="3.30.70.20">
    <property type="match status" value="2"/>
</dbReference>
<dbReference type="InterPro" id="IPR006657">
    <property type="entry name" value="MoPterin_dinucl-bd_dom"/>
</dbReference>
<dbReference type="SUPFAM" id="SSF53706">
    <property type="entry name" value="Formate dehydrogenase/DMSO reductase, domains 1-3"/>
    <property type="match status" value="1"/>
</dbReference>
<dbReference type="GO" id="GO:0016491">
    <property type="term" value="F:oxidoreductase activity"/>
    <property type="evidence" value="ECO:0007669"/>
    <property type="project" value="InterPro"/>
</dbReference>
<dbReference type="EMBL" id="JABBFX010000001">
    <property type="protein sequence ID" value="NML43962.1"/>
    <property type="molecule type" value="Genomic_DNA"/>
</dbReference>
<comment type="caution">
    <text evidence="2">The sequence shown here is derived from an EMBL/GenBank/DDBJ whole genome shotgun (WGS) entry which is preliminary data.</text>
</comment>
<dbReference type="RefSeq" id="WP_169418136.1">
    <property type="nucleotide sequence ID" value="NZ_JABBFX010000001.1"/>
</dbReference>
<dbReference type="Gene3D" id="2.40.40.20">
    <property type="match status" value="1"/>
</dbReference>
<dbReference type="CDD" id="cd02784">
    <property type="entry name" value="MopB_CT_PHLH"/>
    <property type="match status" value="1"/>
</dbReference>
<gene>
    <name evidence="2" type="ORF">HHL11_09390</name>
</gene>
<dbReference type="InterPro" id="IPR009010">
    <property type="entry name" value="Asp_de-COase-like_dom_sf"/>
</dbReference>
<reference evidence="2 3" key="1">
    <citation type="submission" date="2020-04" db="EMBL/GenBank/DDBJ databases">
        <title>Ramlibacter sp. G-1-2-2 isolated from soil.</title>
        <authorList>
            <person name="Dahal R.H."/>
        </authorList>
    </citation>
    <scope>NUCLEOTIDE SEQUENCE [LARGE SCALE GENOMIC DNA]</scope>
    <source>
        <strain evidence="2 3">G-1-2-2</strain>
    </source>
</reference>
<dbReference type="Proteomes" id="UP000541185">
    <property type="component" value="Unassembled WGS sequence"/>
</dbReference>
<sequence>MEQPLQFVPKVNRRRALGLMAASLALGGTGCSRPPRETIYPWVHMPEARAAGLPLFYASACLRDGHGLGVLVGTEGGRPIKIEGSPAHPSSLGATDAWMQASVLELWDPDRSGEVLQRTAPGGPLAASSWSAFETAWSGMAQRLQARSGEGLHLLTGPLTSPTVRFQIDALLKRWPKARWTQYAPLHDEAAEQGAQLAFGQPVQALRHVDRARCIVALGSDPFTEGPGALRQALDWSNQRRAGAQQAARLFAVEATPGLFGARADQRLALPPAQIDALVQRLATALAGGAAPTAGFEAALLQALRAAGPGSLLVPGACLSPASHALVHGMHQQLASRCVDVLAPMAMAPESGRMPALLDAMQAGAVDTLLVLDANPCYASPSFAAALGRVPASIHLGLYTDETARSSTWHLPLSHAYEQWGDALAHDGTVTLLQPAIAPLYDTRSLAEVLALAGGGDVRDGHALVQAHWRPFWNADFEARWREALQLGCVESTPAHPLKLRSKGMGELLAATPPEAPALVALFSADPSVADGRYANNGWLQELPRPFTKLTWDNALLIGPATAASYRLSTGDRVRATTAQGHVDAPVWVLPGQAEGVMTVPLGYGRTAAGHVGNGVGFDGYVLRAKGEATAPLQLQKLADRHDFSVTQHEMDQHGRDLARTVLPTDRIVEPGHASLYPERPKSEGAAWAMTIDLDACIGCNACTAACQAENNIPVVGREEVARGHAMHWIRVDHYRTEEVAGSIFQPVPCMHCEDAPCELVCPVGATMHDTEGLNVQVYNRCIGTRFCSNNCPYKVRRFNFLQYSDDQHESLKGQRNPNVTVRSRGVMEKCSYCLQRVARARQHEQTTGLPAAAVVTACQAACPTRAISFGDLNDKDSTVVKQRESPRHYALLGELNTRPRTTYLARVRREEK</sequence>
<dbReference type="Pfam" id="PF01568">
    <property type="entry name" value="Molydop_binding"/>
    <property type="match status" value="1"/>
</dbReference>
<evidence type="ECO:0000313" key="3">
    <source>
        <dbReference type="Proteomes" id="UP000541185"/>
    </source>
</evidence>
<feature type="domain" description="4Fe-4S ferredoxin-type" evidence="1">
    <location>
        <begin position="688"/>
        <end position="718"/>
    </location>
</feature>